<protein>
    <recommendedName>
        <fullName evidence="3">Apea-like HEPN domain-containing protein</fullName>
    </recommendedName>
</protein>
<name>A0A4Y8Q4X8_9BACL</name>
<keyword evidence="2" id="KW-1185">Reference proteome</keyword>
<comment type="caution">
    <text evidence="1">The sequence shown here is derived from an EMBL/GenBank/DDBJ whole genome shotgun (WGS) entry which is preliminary data.</text>
</comment>
<dbReference type="AlphaFoldDB" id="A0A4Y8Q4X8"/>
<evidence type="ECO:0000313" key="1">
    <source>
        <dbReference type="EMBL" id="TFE88594.1"/>
    </source>
</evidence>
<reference evidence="1 2" key="1">
    <citation type="submission" date="2017-03" db="EMBL/GenBank/DDBJ databases">
        <title>Isolation of Levoglucosan Utilizing Bacteria.</title>
        <authorList>
            <person name="Arya A.S."/>
        </authorList>
    </citation>
    <scope>NUCLEOTIDE SEQUENCE [LARGE SCALE GENOMIC DNA]</scope>
    <source>
        <strain evidence="1 2">MEC069</strain>
    </source>
</reference>
<dbReference type="OrthoDB" id="2850018at2"/>
<proteinExistence type="predicted"/>
<sequence length="96" mass="11543">MKERMLLVLSDHENHNQKEIIKKLNDFYQYRSNFVHGNLDIYIPSELILEREEHESYAKKLMQTEELAFKVLIATLQKMINEGWHSFNFTTTFHGK</sequence>
<dbReference type="Proteomes" id="UP000298246">
    <property type="component" value="Unassembled WGS sequence"/>
</dbReference>
<dbReference type="EMBL" id="MYFO01000009">
    <property type="protein sequence ID" value="TFE88594.1"/>
    <property type="molecule type" value="Genomic_DNA"/>
</dbReference>
<evidence type="ECO:0000313" key="2">
    <source>
        <dbReference type="Proteomes" id="UP000298246"/>
    </source>
</evidence>
<organism evidence="1 2">
    <name type="scientific">Paenibacillus athensensis</name>
    <dbReference type="NCBI Taxonomy" id="1967502"/>
    <lineage>
        <taxon>Bacteria</taxon>
        <taxon>Bacillati</taxon>
        <taxon>Bacillota</taxon>
        <taxon>Bacilli</taxon>
        <taxon>Bacillales</taxon>
        <taxon>Paenibacillaceae</taxon>
        <taxon>Paenibacillus</taxon>
    </lineage>
</organism>
<accession>A0A4Y8Q4X8</accession>
<gene>
    <name evidence="1" type="ORF">B5M42_09075</name>
</gene>
<evidence type="ECO:0008006" key="3">
    <source>
        <dbReference type="Google" id="ProtNLM"/>
    </source>
</evidence>
<dbReference type="RefSeq" id="WP_134751963.1">
    <property type="nucleotide sequence ID" value="NZ_MYFO02000002.1"/>
</dbReference>